<dbReference type="OrthoDB" id="9802649at2"/>
<protein>
    <submittedName>
        <fullName evidence="2">Glycosyltransferase</fullName>
    </submittedName>
</protein>
<dbReference type="PANTHER" id="PTHR22916">
    <property type="entry name" value="GLYCOSYLTRANSFERASE"/>
    <property type="match status" value="1"/>
</dbReference>
<proteinExistence type="predicted"/>
<dbReference type="Proteomes" id="UP000249375">
    <property type="component" value="Chromosome"/>
</dbReference>
<feature type="domain" description="Glycosyltransferase 2-like" evidence="1">
    <location>
        <begin position="3"/>
        <end position="159"/>
    </location>
</feature>
<accession>A0A5P8E7J0</accession>
<dbReference type="KEGG" id="alq:C7Y71_007685"/>
<sequence length="234" mass="26313">MISVCVATLNGEKYIKQQLSSIISQLGEGDEVILSDDGSTDGTLEEVKSLGSPLIRVVEGPRKGVIKNFENAIKQSQGDYIFLADQDDVWMENKVEVMLRELENATCVVSDCVVVDEELSVISDSFYKVNGTRFGRFYNTVCKNGYLGCCMAFRRELISKALPIPDEIATHDGWFGNVAAYFYTVKFIDDKLILFRRHPGNNSTTASASKNGLFKRLGFRWDIIKNIRKLKRSK</sequence>
<keyword evidence="3" id="KW-1185">Reference proteome</keyword>
<dbReference type="SUPFAM" id="SSF53448">
    <property type="entry name" value="Nucleotide-diphospho-sugar transferases"/>
    <property type="match status" value="1"/>
</dbReference>
<keyword evidence="2" id="KW-0808">Transferase</keyword>
<dbReference type="InterPro" id="IPR001173">
    <property type="entry name" value="Glyco_trans_2-like"/>
</dbReference>
<dbReference type="InterPro" id="IPR029044">
    <property type="entry name" value="Nucleotide-diphossugar_trans"/>
</dbReference>
<dbReference type="RefSeq" id="WP_111897978.1">
    <property type="nucleotide sequence ID" value="NZ_CP033459.1"/>
</dbReference>
<dbReference type="Pfam" id="PF00535">
    <property type="entry name" value="Glycos_transf_2"/>
    <property type="match status" value="1"/>
</dbReference>
<organism evidence="2 3">
    <name type="scientific">Pseudoprevotella muciniphila</name>
    <dbReference type="NCBI Taxonomy" id="2133944"/>
    <lineage>
        <taxon>Bacteria</taxon>
        <taxon>Pseudomonadati</taxon>
        <taxon>Bacteroidota</taxon>
        <taxon>Bacteroidia</taxon>
        <taxon>Bacteroidales</taxon>
        <taxon>Prevotellaceae</taxon>
        <taxon>Pseudoprevotella</taxon>
    </lineage>
</organism>
<evidence type="ECO:0000259" key="1">
    <source>
        <dbReference type="Pfam" id="PF00535"/>
    </source>
</evidence>
<name>A0A5P8E7J0_9BACT</name>
<gene>
    <name evidence="2" type="ORF">C7Y71_007685</name>
</gene>
<dbReference type="PANTHER" id="PTHR22916:SF3">
    <property type="entry name" value="UDP-GLCNAC:BETAGAL BETA-1,3-N-ACETYLGLUCOSAMINYLTRANSFERASE-LIKE PROTEIN 1"/>
    <property type="match status" value="1"/>
</dbReference>
<dbReference type="GO" id="GO:0016758">
    <property type="term" value="F:hexosyltransferase activity"/>
    <property type="evidence" value="ECO:0007669"/>
    <property type="project" value="UniProtKB-ARBA"/>
</dbReference>
<dbReference type="EMBL" id="CP033459">
    <property type="protein sequence ID" value="QFQ12908.1"/>
    <property type="molecule type" value="Genomic_DNA"/>
</dbReference>
<evidence type="ECO:0000313" key="2">
    <source>
        <dbReference type="EMBL" id="QFQ12908.1"/>
    </source>
</evidence>
<dbReference type="Gene3D" id="3.90.550.10">
    <property type="entry name" value="Spore Coat Polysaccharide Biosynthesis Protein SpsA, Chain A"/>
    <property type="match status" value="1"/>
</dbReference>
<evidence type="ECO:0000313" key="3">
    <source>
        <dbReference type="Proteomes" id="UP000249375"/>
    </source>
</evidence>
<reference evidence="2 3" key="1">
    <citation type="submission" date="2018-11" db="EMBL/GenBank/DDBJ databases">
        <authorList>
            <person name="Na S.W."/>
            <person name="Baik M."/>
        </authorList>
    </citation>
    <scope>NUCLEOTIDE SEQUENCE [LARGE SCALE GENOMIC DNA]</scope>
    <source>
        <strain evidence="2 3">E39</strain>
    </source>
</reference>
<dbReference type="AlphaFoldDB" id="A0A5P8E7J0"/>